<proteinExistence type="predicted"/>
<dbReference type="EMBL" id="NWUS01000004">
    <property type="protein sequence ID" value="MBA5726297.1"/>
    <property type="molecule type" value="Genomic_DNA"/>
</dbReference>
<dbReference type="PROSITE" id="PS50977">
    <property type="entry name" value="HTH_TETR_2"/>
    <property type="match status" value="1"/>
</dbReference>
<keyword evidence="5" id="KW-1185">Reference proteome</keyword>
<dbReference type="Gene3D" id="1.10.10.60">
    <property type="entry name" value="Homeodomain-like"/>
    <property type="match status" value="1"/>
</dbReference>
<dbReference type="RefSeq" id="WP_182082375.1">
    <property type="nucleotide sequence ID" value="NZ_NWUS01000004.1"/>
</dbReference>
<dbReference type="Gene3D" id="1.10.357.10">
    <property type="entry name" value="Tetracycline Repressor, domain 2"/>
    <property type="match status" value="1"/>
</dbReference>
<comment type="caution">
    <text evidence="4">The sequence shown here is derived from an EMBL/GenBank/DDBJ whole genome shotgun (WGS) entry which is preliminary data.</text>
</comment>
<reference evidence="4 5" key="1">
    <citation type="submission" date="2017-09" db="EMBL/GenBank/DDBJ databases">
        <authorList>
            <person name="Jakob F."/>
        </authorList>
    </citation>
    <scope>NUCLEOTIDE SEQUENCE [LARGE SCALE GENOMIC DNA]</scope>
    <source>
        <strain evidence="4 5">TMW 2.1880</strain>
    </source>
</reference>
<gene>
    <name evidence="4" type="ORF">CPA57_08465</name>
</gene>
<dbReference type="InterPro" id="IPR001647">
    <property type="entry name" value="HTH_TetR"/>
</dbReference>
<dbReference type="InterPro" id="IPR050109">
    <property type="entry name" value="HTH-type_TetR-like_transc_reg"/>
</dbReference>
<name>A0ABR5ZPW6_9PROT</name>
<evidence type="ECO:0000256" key="2">
    <source>
        <dbReference type="PROSITE-ProRule" id="PRU00335"/>
    </source>
</evidence>
<organism evidence="4 5">
    <name type="scientific">Bombella favorum</name>
    <dbReference type="NCBI Taxonomy" id="2039164"/>
    <lineage>
        <taxon>Bacteria</taxon>
        <taxon>Pseudomonadati</taxon>
        <taxon>Pseudomonadota</taxon>
        <taxon>Alphaproteobacteria</taxon>
        <taxon>Acetobacterales</taxon>
        <taxon>Acetobacteraceae</taxon>
        <taxon>Bombella</taxon>
    </lineage>
</organism>
<dbReference type="Pfam" id="PF00440">
    <property type="entry name" value="TetR_N"/>
    <property type="match status" value="1"/>
</dbReference>
<dbReference type="InterPro" id="IPR039536">
    <property type="entry name" value="TetR_C_Proteobacteria"/>
</dbReference>
<dbReference type="SUPFAM" id="SSF46689">
    <property type="entry name" value="Homeodomain-like"/>
    <property type="match status" value="1"/>
</dbReference>
<dbReference type="PANTHER" id="PTHR30055:SF226">
    <property type="entry name" value="HTH-TYPE TRANSCRIPTIONAL REGULATOR PKSA"/>
    <property type="match status" value="1"/>
</dbReference>
<dbReference type="Proteomes" id="UP001516390">
    <property type="component" value="Unassembled WGS sequence"/>
</dbReference>
<feature type="domain" description="HTH tetR-type" evidence="3">
    <location>
        <begin position="7"/>
        <end position="67"/>
    </location>
</feature>
<evidence type="ECO:0000256" key="1">
    <source>
        <dbReference type="ARBA" id="ARBA00023125"/>
    </source>
</evidence>
<dbReference type="PANTHER" id="PTHR30055">
    <property type="entry name" value="HTH-TYPE TRANSCRIPTIONAL REGULATOR RUTR"/>
    <property type="match status" value="1"/>
</dbReference>
<evidence type="ECO:0000313" key="5">
    <source>
        <dbReference type="Proteomes" id="UP001516390"/>
    </source>
</evidence>
<dbReference type="PRINTS" id="PR00455">
    <property type="entry name" value="HTHTETR"/>
</dbReference>
<evidence type="ECO:0000259" key="3">
    <source>
        <dbReference type="PROSITE" id="PS50977"/>
    </source>
</evidence>
<accession>A0ABR5ZPW6</accession>
<feature type="DNA-binding region" description="H-T-H motif" evidence="2">
    <location>
        <begin position="30"/>
        <end position="49"/>
    </location>
</feature>
<sequence>MQPHDGTDRRETILRVACTLLQQQGYHRTTMDHIAHHAGMSKKTLYLFFPSKRVLVEQLLLSELFVPLTPSLTPDIGMEEQLRGMIFKMADILLCEKRLGLLRTIIGETNRSPSIQQLMTELFHTADSKTSMRNWLDEQKKAGRLHFDNAADAADHLFGLTIGAPMLSRLAHCNLARDKDNLHHYLEEGLRIFLHGCRTTPP</sequence>
<keyword evidence="1 2" id="KW-0238">DNA-binding</keyword>
<dbReference type="InterPro" id="IPR009057">
    <property type="entry name" value="Homeodomain-like_sf"/>
</dbReference>
<evidence type="ECO:0000313" key="4">
    <source>
        <dbReference type="EMBL" id="MBA5726297.1"/>
    </source>
</evidence>
<protein>
    <submittedName>
        <fullName evidence="4">TetR family transcriptional regulator</fullName>
    </submittedName>
</protein>
<dbReference type="Pfam" id="PF14246">
    <property type="entry name" value="TetR_C_7"/>
    <property type="match status" value="1"/>
</dbReference>